<dbReference type="PANTHER" id="PTHR30386:SF26">
    <property type="entry name" value="TRANSPORT PROTEIN COMB"/>
    <property type="match status" value="1"/>
</dbReference>
<organism evidence="6 7">
    <name type="scientific">Dyadobacter arcticus</name>
    <dbReference type="NCBI Taxonomy" id="1078754"/>
    <lineage>
        <taxon>Bacteria</taxon>
        <taxon>Pseudomonadati</taxon>
        <taxon>Bacteroidota</taxon>
        <taxon>Cytophagia</taxon>
        <taxon>Cytophagales</taxon>
        <taxon>Spirosomataceae</taxon>
        <taxon>Dyadobacter</taxon>
    </lineage>
</organism>
<evidence type="ECO:0008006" key="8">
    <source>
        <dbReference type="Google" id="ProtNLM"/>
    </source>
</evidence>
<evidence type="ECO:0000256" key="1">
    <source>
        <dbReference type="ARBA" id="ARBA00004167"/>
    </source>
</evidence>
<keyword evidence="7" id="KW-1185">Reference proteome</keyword>
<dbReference type="PANTHER" id="PTHR30386">
    <property type="entry name" value="MEMBRANE FUSION SUBUNIT OF EMRAB-TOLC MULTIDRUG EFFLUX PUMP"/>
    <property type="match status" value="1"/>
</dbReference>
<dbReference type="InterPro" id="IPR050739">
    <property type="entry name" value="MFP"/>
</dbReference>
<evidence type="ECO:0000256" key="4">
    <source>
        <dbReference type="ARBA" id="ARBA00023136"/>
    </source>
</evidence>
<keyword evidence="2 5" id="KW-0812">Transmembrane</keyword>
<proteinExistence type="predicted"/>
<keyword evidence="3 5" id="KW-1133">Transmembrane helix</keyword>
<reference evidence="6 7" key="1">
    <citation type="submission" date="2020-03" db="EMBL/GenBank/DDBJ databases">
        <title>Genomic Encyclopedia of Type Strains, Phase IV (KMG-IV): sequencing the most valuable type-strain genomes for metagenomic binning, comparative biology and taxonomic classification.</title>
        <authorList>
            <person name="Goeker M."/>
        </authorList>
    </citation>
    <scope>NUCLEOTIDE SEQUENCE [LARGE SCALE GENOMIC DNA]</scope>
    <source>
        <strain evidence="6 7">DSM 102865</strain>
    </source>
</reference>
<evidence type="ECO:0000313" key="7">
    <source>
        <dbReference type="Proteomes" id="UP001179181"/>
    </source>
</evidence>
<accession>A0ABX0UNF1</accession>
<dbReference type="EMBL" id="JAASQJ010000002">
    <property type="protein sequence ID" value="NIJ52985.1"/>
    <property type="molecule type" value="Genomic_DNA"/>
</dbReference>
<evidence type="ECO:0000256" key="5">
    <source>
        <dbReference type="SAM" id="Phobius"/>
    </source>
</evidence>
<protein>
    <recommendedName>
        <fullName evidence="8">HlyD family secretion protein</fullName>
    </recommendedName>
</protein>
<gene>
    <name evidence="6" type="ORF">FHS68_002155</name>
</gene>
<sequence>MNLEDFDLRDEFYGEVYMMKPSWWMRWGVTVFLGIFLLLFVLAYIVRYPDIIKCEIKISTNKPSITFQPPEEAEIQKILVRNNAPVKENMNLLVFRNGANYQDVLTLDRELKNFSFNDNRLTAFFEKYVGSNMQLGETIENEWTSFSNELLLYYKIRKMNSFQSQIQYLDDELDGLKRLQSHYSTLTKIDDKQHEINEEKMKIDSILSSQKVLSRVDNYTNRQNYYNKLSELKQNEIQVTRIGADIVKLTNTRKSLMSDERQSLLTQSVSIRTSLGRLHAAIEAWKKLYLFVAPLHGKVHFLQNLEEGNKFSGKLLTVLPDSSSHFIKANISVEGAGKVKLGQRVLIKLNDYPYKEYGVIEGTLSEFSLISDEKFYVGRIDINFREISKNRIVIKDNMKGIGEIITNDRSLLERVFSNMLYVFNKK</sequence>
<comment type="caution">
    <text evidence="6">The sequence shown here is derived from an EMBL/GenBank/DDBJ whole genome shotgun (WGS) entry which is preliminary data.</text>
</comment>
<feature type="transmembrane region" description="Helical" evidence="5">
    <location>
        <begin position="24"/>
        <end position="46"/>
    </location>
</feature>
<evidence type="ECO:0000313" key="6">
    <source>
        <dbReference type="EMBL" id="NIJ52985.1"/>
    </source>
</evidence>
<evidence type="ECO:0000256" key="3">
    <source>
        <dbReference type="ARBA" id="ARBA00022989"/>
    </source>
</evidence>
<dbReference type="Proteomes" id="UP001179181">
    <property type="component" value="Unassembled WGS sequence"/>
</dbReference>
<keyword evidence="4 5" id="KW-0472">Membrane</keyword>
<name>A0ABX0UNF1_9BACT</name>
<dbReference type="RefSeq" id="WP_167269765.1">
    <property type="nucleotide sequence ID" value="NZ_JAASQJ010000002.1"/>
</dbReference>
<comment type="subcellular location">
    <subcellularLocation>
        <location evidence="1">Membrane</location>
        <topology evidence="1">Single-pass membrane protein</topology>
    </subcellularLocation>
</comment>
<evidence type="ECO:0000256" key="2">
    <source>
        <dbReference type="ARBA" id="ARBA00022692"/>
    </source>
</evidence>